<protein>
    <submittedName>
        <fullName evidence="4">SANT domain-containing protein</fullName>
    </submittedName>
</protein>
<dbReference type="InterPro" id="IPR009057">
    <property type="entry name" value="Homeodomain-like_sf"/>
</dbReference>
<keyword evidence="3" id="KW-1185">Reference proteome</keyword>
<dbReference type="Proteomes" id="UP000095283">
    <property type="component" value="Unplaced"/>
</dbReference>
<dbReference type="SUPFAM" id="SSF46689">
    <property type="entry name" value="Homeodomain-like"/>
    <property type="match status" value="1"/>
</dbReference>
<proteinExistence type="predicted"/>
<comment type="subcellular location">
    <subcellularLocation>
        <location evidence="1">Nucleus</location>
    </subcellularLocation>
</comment>
<evidence type="ECO:0000313" key="4">
    <source>
        <dbReference type="WBParaSite" id="Hba_14061"/>
    </source>
</evidence>
<dbReference type="Pfam" id="PF00249">
    <property type="entry name" value="Myb_DNA-binding"/>
    <property type="match status" value="1"/>
</dbReference>
<reference evidence="4" key="1">
    <citation type="submission" date="2016-11" db="UniProtKB">
        <authorList>
            <consortium name="WormBaseParasite"/>
        </authorList>
    </citation>
    <scope>IDENTIFICATION</scope>
</reference>
<dbReference type="Gene3D" id="1.20.58.1880">
    <property type="match status" value="1"/>
</dbReference>
<dbReference type="GO" id="GO:0005634">
    <property type="term" value="C:nucleus"/>
    <property type="evidence" value="ECO:0007669"/>
    <property type="project" value="UniProtKB-SubCell"/>
</dbReference>
<organism evidence="3 4">
    <name type="scientific">Heterorhabditis bacteriophora</name>
    <name type="common">Entomopathogenic nematode worm</name>
    <dbReference type="NCBI Taxonomy" id="37862"/>
    <lineage>
        <taxon>Eukaryota</taxon>
        <taxon>Metazoa</taxon>
        <taxon>Ecdysozoa</taxon>
        <taxon>Nematoda</taxon>
        <taxon>Chromadorea</taxon>
        <taxon>Rhabditida</taxon>
        <taxon>Rhabditina</taxon>
        <taxon>Rhabditomorpha</taxon>
        <taxon>Strongyloidea</taxon>
        <taxon>Heterorhabditidae</taxon>
        <taxon>Heterorhabditis</taxon>
    </lineage>
</organism>
<accession>A0A1I7X9F3</accession>
<dbReference type="InterPro" id="IPR001005">
    <property type="entry name" value="SANT/Myb"/>
</dbReference>
<sequence length="205" mass="23490">MYDIAVEFKEMSENVGDSLVDEELREGRRERRVKCAPSVAEGIEVIQQTKSRCYAAMKSVERELTRVRSRAIRLECTLKVQRAEGLSDGVNAFRTLVVKDEKRDEEGGGGSRRERVRYAYSWTENEKITAFHCLLRYGRDFEAVAEVLGTKTPDMVKSFYSELKPDIDGILEQSEKNNADLMKKIDLDTELRVESRTPVEVVDLD</sequence>
<evidence type="ECO:0000259" key="2">
    <source>
        <dbReference type="PROSITE" id="PS51293"/>
    </source>
</evidence>
<evidence type="ECO:0000313" key="3">
    <source>
        <dbReference type="Proteomes" id="UP000095283"/>
    </source>
</evidence>
<dbReference type="CDD" id="cd00167">
    <property type="entry name" value="SANT"/>
    <property type="match status" value="1"/>
</dbReference>
<name>A0A1I7X9F3_HETBA</name>
<evidence type="ECO:0000256" key="1">
    <source>
        <dbReference type="ARBA" id="ARBA00004123"/>
    </source>
</evidence>
<dbReference type="InterPro" id="IPR017884">
    <property type="entry name" value="SANT_dom"/>
</dbReference>
<dbReference type="WBParaSite" id="Hba_14061">
    <property type="protein sequence ID" value="Hba_14061"/>
    <property type="gene ID" value="Hba_14061"/>
</dbReference>
<feature type="domain" description="SANT" evidence="2">
    <location>
        <begin position="122"/>
        <end position="168"/>
    </location>
</feature>
<dbReference type="PROSITE" id="PS51293">
    <property type="entry name" value="SANT"/>
    <property type="match status" value="1"/>
</dbReference>
<dbReference type="AlphaFoldDB" id="A0A1I7X9F3"/>